<dbReference type="Pfam" id="PF13649">
    <property type="entry name" value="Methyltransf_25"/>
    <property type="match status" value="1"/>
</dbReference>
<name>A0A103E4C5_9BURK</name>
<dbReference type="GO" id="GO:0032259">
    <property type="term" value="P:methylation"/>
    <property type="evidence" value="ECO:0007669"/>
    <property type="project" value="UniProtKB-KW"/>
</dbReference>
<protein>
    <submittedName>
        <fullName evidence="3">Methyltransferase</fullName>
    </submittedName>
</protein>
<keyword evidence="3" id="KW-0489">Methyltransferase</keyword>
<dbReference type="InterPro" id="IPR050723">
    <property type="entry name" value="CFA/CMAS"/>
</dbReference>
<organism evidence="3 4">
    <name type="scientific">Burkholderia singularis</name>
    <dbReference type="NCBI Taxonomy" id="1503053"/>
    <lineage>
        <taxon>Bacteria</taxon>
        <taxon>Pseudomonadati</taxon>
        <taxon>Pseudomonadota</taxon>
        <taxon>Betaproteobacteria</taxon>
        <taxon>Burkholderiales</taxon>
        <taxon>Burkholderiaceae</taxon>
        <taxon>Burkholderia</taxon>
        <taxon>pseudomallei group</taxon>
    </lineage>
</organism>
<dbReference type="Proteomes" id="UP000062788">
    <property type="component" value="Unassembled WGS sequence"/>
</dbReference>
<dbReference type="InterPro" id="IPR041698">
    <property type="entry name" value="Methyltransf_25"/>
</dbReference>
<evidence type="ECO:0000259" key="2">
    <source>
        <dbReference type="SMART" id="SM00828"/>
    </source>
</evidence>
<dbReference type="PANTHER" id="PTHR43667">
    <property type="entry name" value="CYCLOPROPANE-FATTY-ACYL-PHOSPHOLIPID SYNTHASE"/>
    <property type="match status" value="1"/>
</dbReference>
<keyword evidence="1 3" id="KW-0808">Transferase</keyword>
<dbReference type="SUPFAM" id="SSF53335">
    <property type="entry name" value="S-adenosyl-L-methionine-dependent methyltransferases"/>
    <property type="match status" value="1"/>
</dbReference>
<dbReference type="CDD" id="cd02440">
    <property type="entry name" value="AdoMet_MTases"/>
    <property type="match status" value="1"/>
</dbReference>
<dbReference type="PANTHER" id="PTHR43667:SF2">
    <property type="entry name" value="FATTY ACID C-METHYL TRANSFERASE"/>
    <property type="match status" value="1"/>
</dbReference>
<dbReference type="SMART" id="SM00828">
    <property type="entry name" value="PKS_MT"/>
    <property type="match status" value="1"/>
</dbReference>
<dbReference type="EMBL" id="LOWA01000023">
    <property type="protein sequence ID" value="KVE28124.1"/>
    <property type="molecule type" value="Genomic_DNA"/>
</dbReference>
<dbReference type="InterPro" id="IPR029063">
    <property type="entry name" value="SAM-dependent_MTases_sf"/>
</dbReference>
<accession>A0A103E4C5</accession>
<evidence type="ECO:0000313" key="4">
    <source>
        <dbReference type="Proteomes" id="UP000062788"/>
    </source>
</evidence>
<gene>
    <name evidence="3" type="ORF">WS67_09810</name>
</gene>
<dbReference type="AlphaFoldDB" id="A0A103E4C5"/>
<reference evidence="3 4" key="1">
    <citation type="submission" date="2015-11" db="EMBL/GenBank/DDBJ databases">
        <title>Expanding the genomic diversity of Burkholderia species for the development of highly accurate diagnostics.</title>
        <authorList>
            <person name="Sahl J."/>
            <person name="Keim P."/>
            <person name="Wagner D."/>
        </authorList>
    </citation>
    <scope>NUCLEOTIDE SEQUENCE [LARGE SCALE GENOMIC DNA]</scope>
    <source>
        <strain evidence="3 4">TSV85</strain>
    </source>
</reference>
<proteinExistence type="predicted"/>
<dbReference type="OrthoDB" id="9801609at2"/>
<sequence>MNVLHASAAKIEIVQGTGVDPYQGMVEKVYADPSEEWRKIIGSELWYQYGIFDEKTDPDSDPLDASGRRHMELQFELAEQAGADLTASSVRRALDIGCGWGPVLRFLAERYPDCQVDGINISPPQMECARQMVEREGLADRVRLYLCNAKDIAALPHPDIPYDLAILRGSLIHFPPEVLQATLAALAVRMRPDATVIISESLYKVDLATYQSFIPDKVDRAASGHRKTPDGLQKALEDHGFTVIDQRILPSNAEVVRWYDLVRENIETHCPPPRKANFEELRDISISFGDALRKDKASSFSFVARRTPS</sequence>
<evidence type="ECO:0000256" key="1">
    <source>
        <dbReference type="ARBA" id="ARBA00022679"/>
    </source>
</evidence>
<dbReference type="Gene3D" id="3.40.50.150">
    <property type="entry name" value="Vaccinia Virus protein VP39"/>
    <property type="match status" value="1"/>
</dbReference>
<keyword evidence="4" id="KW-1185">Reference proteome</keyword>
<dbReference type="InterPro" id="IPR020803">
    <property type="entry name" value="MeTfrase_dom"/>
</dbReference>
<feature type="domain" description="Polyketide synthase-like methyltransferase" evidence="2">
    <location>
        <begin position="52"/>
        <end position="293"/>
    </location>
</feature>
<comment type="caution">
    <text evidence="3">The sequence shown here is derived from an EMBL/GenBank/DDBJ whole genome shotgun (WGS) entry which is preliminary data.</text>
</comment>
<dbReference type="GO" id="GO:0008168">
    <property type="term" value="F:methyltransferase activity"/>
    <property type="evidence" value="ECO:0007669"/>
    <property type="project" value="UniProtKB-KW"/>
</dbReference>
<dbReference type="RefSeq" id="WP_059515734.1">
    <property type="nucleotide sequence ID" value="NZ_LOWA01000023.1"/>
</dbReference>
<evidence type="ECO:0000313" key="3">
    <source>
        <dbReference type="EMBL" id="KVE28124.1"/>
    </source>
</evidence>